<name>A0A8S3SD95_MYTED</name>
<reference evidence="1" key="1">
    <citation type="submission" date="2021-03" db="EMBL/GenBank/DDBJ databases">
        <authorList>
            <person name="Bekaert M."/>
        </authorList>
    </citation>
    <scope>NUCLEOTIDE SEQUENCE</scope>
</reference>
<sequence>MRWKDKSLQFWTLSYQKMKRLTINLHGYIRSIMDLLTSSRERAIIICTLALIFSPNKMRDLFDIRENDIAKCTETIIQNTQDLDSKHEQALKDGKSHFHDVIAKLEENILVKETKLQDKMENLHEIEKTNQQQDMSNMKNRLINIKLNERNWIRRVASAEMRKWKMQLMKQYNKGYGKYRIDRGAELAVFNT</sequence>
<dbReference type="AlphaFoldDB" id="A0A8S3SD95"/>
<comment type="caution">
    <text evidence="1">The sequence shown here is derived from an EMBL/GenBank/DDBJ whole genome shotgun (WGS) entry which is preliminary data.</text>
</comment>
<protein>
    <submittedName>
        <fullName evidence="1">Uncharacterized protein</fullName>
    </submittedName>
</protein>
<evidence type="ECO:0000313" key="2">
    <source>
        <dbReference type="Proteomes" id="UP000683360"/>
    </source>
</evidence>
<proteinExistence type="predicted"/>
<evidence type="ECO:0000313" key="1">
    <source>
        <dbReference type="EMBL" id="CAG2217166.1"/>
    </source>
</evidence>
<dbReference type="EMBL" id="CAJPWZ010001506">
    <property type="protein sequence ID" value="CAG2217166.1"/>
    <property type="molecule type" value="Genomic_DNA"/>
</dbReference>
<gene>
    <name evidence="1" type="ORF">MEDL_30865</name>
</gene>
<keyword evidence="2" id="KW-1185">Reference proteome</keyword>
<dbReference type="Proteomes" id="UP000683360">
    <property type="component" value="Unassembled WGS sequence"/>
</dbReference>
<accession>A0A8S3SD95</accession>
<organism evidence="1 2">
    <name type="scientific">Mytilus edulis</name>
    <name type="common">Blue mussel</name>
    <dbReference type="NCBI Taxonomy" id="6550"/>
    <lineage>
        <taxon>Eukaryota</taxon>
        <taxon>Metazoa</taxon>
        <taxon>Spiralia</taxon>
        <taxon>Lophotrochozoa</taxon>
        <taxon>Mollusca</taxon>
        <taxon>Bivalvia</taxon>
        <taxon>Autobranchia</taxon>
        <taxon>Pteriomorphia</taxon>
        <taxon>Mytilida</taxon>
        <taxon>Mytiloidea</taxon>
        <taxon>Mytilidae</taxon>
        <taxon>Mytilinae</taxon>
        <taxon>Mytilus</taxon>
    </lineage>
</organism>